<evidence type="ECO:0000256" key="1">
    <source>
        <dbReference type="SAM" id="SignalP"/>
    </source>
</evidence>
<name>A0A8S1HWB0_9PELO</name>
<dbReference type="AlphaFoldDB" id="A0A8S1HWB0"/>
<sequence>MQFNPTNVFCLLIIFFLSTSLVNCGIFDPYPAYSNAYGSYQQNYGYPLTLYKDVNGFFLSCSGNGAAFGC</sequence>
<accession>A0A8S1HWB0</accession>
<dbReference type="Proteomes" id="UP000835052">
    <property type="component" value="Unassembled WGS sequence"/>
</dbReference>
<evidence type="ECO:0000313" key="3">
    <source>
        <dbReference type="Proteomes" id="UP000835052"/>
    </source>
</evidence>
<feature type="signal peptide" evidence="1">
    <location>
        <begin position="1"/>
        <end position="24"/>
    </location>
</feature>
<keyword evidence="3" id="KW-1185">Reference proteome</keyword>
<proteinExistence type="predicted"/>
<organism evidence="2 3">
    <name type="scientific">Caenorhabditis auriculariae</name>
    <dbReference type="NCBI Taxonomy" id="2777116"/>
    <lineage>
        <taxon>Eukaryota</taxon>
        <taxon>Metazoa</taxon>
        <taxon>Ecdysozoa</taxon>
        <taxon>Nematoda</taxon>
        <taxon>Chromadorea</taxon>
        <taxon>Rhabditida</taxon>
        <taxon>Rhabditina</taxon>
        <taxon>Rhabditomorpha</taxon>
        <taxon>Rhabditoidea</taxon>
        <taxon>Rhabditidae</taxon>
        <taxon>Peloderinae</taxon>
        <taxon>Caenorhabditis</taxon>
    </lineage>
</organism>
<dbReference type="EMBL" id="CAJGYM010000141">
    <property type="protein sequence ID" value="CAD6198862.1"/>
    <property type="molecule type" value="Genomic_DNA"/>
</dbReference>
<comment type="caution">
    <text evidence="2">The sequence shown here is derived from an EMBL/GenBank/DDBJ whole genome shotgun (WGS) entry which is preliminary data.</text>
</comment>
<feature type="chain" id="PRO_5035884291" evidence="1">
    <location>
        <begin position="25"/>
        <end position="70"/>
    </location>
</feature>
<protein>
    <submittedName>
        <fullName evidence="2">Uncharacterized protein</fullName>
    </submittedName>
</protein>
<keyword evidence="1" id="KW-0732">Signal</keyword>
<evidence type="ECO:0000313" key="2">
    <source>
        <dbReference type="EMBL" id="CAD6198862.1"/>
    </source>
</evidence>
<gene>
    <name evidence="2" type="ORF">CAUJ_LOCUS14767</name>
</gene>
<reference evidence="2" key="1">
    <citation type="submission" date="2020-10" db="EMBL/GenBank/DDBJ databases">
        <authorList>
            <person name="Kikuchi T."/>
        </authorList>
    </citation>
    <scope>NUCLEOTIDE SEQUENCE</scope>
    <source>
        <strain evidence="2">NKZ352</strain>
    </source>
</reference>